<reference evidence="2" key="1">
    <citation type="submission" date="2018-06" db="EMBL/GenBank/DDBJ databases">
        <authorList>
            <person name="Zhirakovskaya E."/>
        </authorList>
    </citation>
    <scope>NUCLEOTIDE SEQUENCE</scope>
</reference>
<dbReference type="InterPro" id="IPR036397">
    <property type="entry name" value="RNaseH_sf"/>
</dbReference>
<accession>A0A3B1DS63</accession>
<dbReference type="Gene3D" id="3.30.420.10">
    <property type="entry name" value="Ribonuclease H-like superfamily/Ribonuclease H"/>
    <property type="match status" value="1"/>
</dbReference>
<feature type="domain" description="Tc1-like transposase DDE" evidence="1">
    <location>
        <begin position="2"/>
        <end position="60"/>
    </location>
</feature>
<dbReference type="EMBL" id="UOGJ01000143">
    <property type="protein sequence ID" value="VAX37910.1"/>
    <property type="molecule type" value="Genomic_DNA"/>
</dbReference>
<name>A0A3B1DS63_9ZZZZ</name>
<protein>
    <submittedName>
        <fullName evidence="2">Mobile element protein</fullName>
    </submittedName>
</protein>
<sequence length="97" mass="11599">MLDNASYQRCYLVRQFAKQLDIELLFLPSYSPNLNLIERLWKFVKKQCLYSKYYSEFSSFKKAISDCLSKTHSTYKQDLDSRLTLNFQTFKKVQFVG</sequence>
<evidence type="ECO:0000259" key="1">
    <source>
        <dbReference type="Pfam" id="PF13358"/>
    </source>
</evidence>
<gene>
    <name evidence="2" type="ORF">MNBD_UNCLBAC01-860</name>
</gene>
<organism evidence="2">
    <name type="scientific">hydrothermal vent metagenome</name>
    <dbReference type="NCBI Taxonomy" id="652676"/>
    <lineage>
        <taxon>unclassified sequences</taxon>
        <taxon>metagenomes</taxon>
        <taxon>ecological metagenomes</taxon>
    </lineage>
</organism>
<dbReference type="AlphaFoldDB" id="A0A3B1DS63"/>
<dbReference type="InterPro" id="IPR038717">
    <property type="entry name" value="Tc1-like_DDE_dom"/>
</dbReference>
<dbReference type="Pfam" id="PF13358">
    <property type="entry name" value="DDE_3"/>
    <property type="match status" value="1"/>
</dbReference>
<evidence type="ECO:0000313" key="2">
    <source>
        <dbReference type="EMBL" id="VAX37910.1"/>
    </source>
</evidence>
<proteinExistence type="predicted"/>
<dbReference type="GO" id="GO:0003676">
    <property type="term" value="F:nucleic acid binding"/>
    <property type="evidence" value="ECO:0007669"/>
    <property type="project" value="InterPro"/>
</dbReference>